<dbReference type="PANTHER" id="PTHR38465">
    <property type="entry name" value="HTH-TYPE TRANSCRIPTIONAL REGULATOR MJ1563-RELATED"/>
    <property type="match status" value="1"/>
</dbReference>
<dbReference type="Gene3D" id="1.10.10.10">
    <property type="entry name" value="Winged helix-like DNA-binding domain superfamily/Winged helix DNA-binding domain"/>
    <property type="match status" value="1"/>
</dbReference>
<keyword evidence="6" id="KW-1185">Reference proteome</keyword>
<accession>E3J7Y8</accession>
<gene>
    <name evidence="5" type="ordered locus">FraEuI1c_4034</name>
</gene>
<keyword evidence="3" id="KW-0804">Transcription</keyword>
<protein>
    <submittedName>
        <fullName evidence="5">Regulatory protein MarR</fullName>
    </submittedName>
</protein>
<name>E3J7Y8_PSEI1</name>
<dbReference type="eggNOG" id="COG1510">
    <property type="taxonomic scope" value="Bacteria"/>
</dbReference>
<dbReference type="InterPro" id="IPR000835">
    <property type="entry name" value="HTH_MarR-typ"/>
</dbReference>
<feature type="domain" description="HTH marR-type" evidence="4">
    <location>
        <begin position="28"/>
        <end position="87"/>
    </location>
</feature>
<dbReference type="Gene3D" id="1.10.287.160">
    <property type="entry name" value="HR1 repeat"/>
    <property type="match status" value="1"/>
</dbReference>
<keyword evidence="2" id="KW-0238">DNA-binding</keyword>
<evidence type="ECO:0000313" key="6">
    <source>
        <dbReference type="Proteomes" id="UP000002484"/>
    </source>
</evidence>
<dbReference type="InterPro" id="IPR052362">
    <property type="entry name" value="HTH-GbsR_regulator"/>
</dbReference>
<dbReference type="STRING" id="298654.FraEuI1c_4034"/>
<dbReference type="KEGG" id="fri:FraEuI1c_4034"/>
<dbReference type="Proteomes" id="UP000002484">
    <property type="component" value="Chromosome"/>
</dbReference>
<evidence type="ECO:0000256" key="3">
    <source>
        <dbReference type="ARBA" id="ARBA00023163"/>
    </source>
</evidence>
<dbReference type="HOGENOM" id="CLU_120349_0_0_11"/>
<evidence type="ECO:0000256" key="2">
    <source>
        <dbReference type="ARBA" id="ARBA00023125"/>
    </source>
</evidence>
<evidence type="ECO:0000256" key="1">
    <source>
        <dbReference type="ARBA" id="ARBA00023015"/>
    </source>
</evidence>
<evidence type="ECO:0000313" key="5">
    <source>
        <dbReference type="EMBL" id="ADP82036.1"/>
    </source>
</evidence>
<organism evidence="5 6">
    <name type="scientific">Pseudofrankia inefficax (strain DSM 45817 / CECT 9037 / DDB 130130 / EuI1c)</name>
    <name type="common">Frankia inefficax</name>
    <dbReference type="NCBI Taxonomy" id="298654"/>
    <lineage>
        <taxon>Bacteria</taxon>
        <taxon>Bacillati</taxon>
        <taxon>Actinomycetota</taxon>
        <taxon>Actinomycetes</taxon>
        <taxon>Frankiales</taxon>
        <taxon>Frankiaceae</taxon>
        <taxon>Pseudofrankia</taxon>
    </lineage>
</organism>
<dbReference type="GO" id="GO:0003677">
    <property type="term" value="F:DNA binding"/>
    <property type="evidence" value="ECO:0007669"/>
    <property type="project" value="UniProtKB-KW"/>
</dbReference>
<sequence length="167" mass="18616">MNTQTDDRDPAEVRDFVERFAAALVDAGMPRMPSLVFVALLATDDARLNADELAARLGISRAAVSGAVQYLTHVGMIRRERQPGSRRDYYVLHDENWFEIVARREQILRHWATAADHGVAVLGADTPAGRRVAESRSFFEFLLAELPALLQRWRATRSQVTGQAPGS</sequence>
<dbReference type="SUPFAM" id="SSF46785">
    <property type="entry name" value="Winged helix' DNA-binding domain"/>
    <property type="match status" value="1"/>
</dbReference>
<proteinExistence type="predicted"/>
<dbReference type="Pfam" id="PF12802">
    <property type="entry name" value="MarR_2"/>
    <property type="match status" value="1"/>
</dbReference>
<dbReference type="InParanoid" id="E3J7Y8"/>
<dbReference type="GO" id="GO:0003700">
    <property type="term" value="F:DNA-binding transcription factor activity"/>
    <property type="evidence" value="ECO:0007669"/>
    <property type="project" value="InterPro"/>
</dbReference>
<keyword evidence="1" id="KW-0805">Transcription regulation</keyword>
<evidence type="ECO:0000259" key="4">
    <source>
        <dbReference type="Pfam" id="PF12802"/>
    </source>
</evidence>
<reference evidence="5 6" key="1">
    <citation type="submission" date="2010-10" db="EMBL/GenBank/DDBJ databases">
        <title>Complete sequence of Frankia sp. EuI1c.</title>
        <authorList>
            <consortium name="US DOE Joint Genome Institute"/>
            <person name="Lucas S."/>
            <person name="Copeland A."/>
            <person name="Lapidus A."/>
            <person name="Cheng J.-F."/>
            <person name="Bruce D."/>
            <person name="Goodwin L."/>
            <person name="Pitluck S."/>
            <person name="Chertkov O."/>
            <person name="Detter J.C."/>
            <person name="Han C."/>
            <person name="Tapia R."/>
            <person name="Land M."/>
            <person name="Hauser L."/>
            <person name="Jeffries C."/>
            <person name="Kyrpides N."/>
            <person name="Ivanova N."/>
            <person name="Mikhailova N."/>
            <person name="Beauchemin N."/>
            <person name="Sen A."/>
            <person name="Sur S.A."/>
            <person name="Gtari M."/>
            <person name="Wall L."/>
            <person name="Tisa L."/>
            <person name="Woyke T."/>
        </authorList>
    </citation>
    <scope>NUCLEOTIDE SEQUENCE [LARGE SCALE GENOMIC DNA]</scope>
    <source>
        <strain evidence="6">DSM 45817 / CECT 9037 / EuI1c</strain>
    </source>
</reference>
<dbReference type="InterPro" id="IPR036390">
    <property type="entry name" value="WH_DNA-bd_sf"/>
</dbReference>
<dbReference type="InterPro" id="IPR036388">
    <property type="entry name" value="WH-like_DNA-bd_sf"/>
</dbReference>
<dbReference type="EMBL" id="CP002299">
    <property type="protein sequence ID" value="ADP82036.1"/>
    <property type="molecule type" value="Genomic_DNA"/>
</dbReference>
<dbReference type="PANTHER" id="PTHR38465:SF2">
    <property type="entry name" value="HTH-TYPE TRANSCRIPTIONAL REGULATOR MMPR5"/>
    <property type="match status" value="1"/>
</dbReference>
<dbReference type="RefSeq" id="WP_013425154.1">
    <property type="nucleotide sequence ID" value="NC_014666.1"/>
</dbReference>
<dbReference type="AlphaFoldDB" id="E3J7Y8"/>